<dbReference type="Proteomes" id="UP001196509">
    <property type="component" value="Unassembled WGS sequence"/>
</dbReference>
<dbReference type="EMBL" id="JAICBX010000006">
    <property type="protein sequence ID" value="MBW8640385.1"/>
    <property type="molecule type" value="Genomic_DNA"/>
</dbReference>
<proteinExistence type="predicted"/>
<comment type="caution">
    <text evidence="1">The sequence shown here is derived from an EMBL/GenBank/DDBJ whole genome shotgun (WGS) entry which is preliminary data.</text>
</comment>
<dbReference type="AlphaFoldDB" id="A0AAE3D261"/>
<gene>
    <name evidence="1" type="ORF">K1W69_24550</name>
</gene>
<name>A0AAE3D261_9HYPH</name>
<evidence type="ECO:0000313" key="2">
    <source>
        <dbReference type="Proteomes" id="UP001196509"/>
    </source>
</evidence>
<accession>A0AAE3D261</accession>
<organism evidence="1 2">
    <name type="scientific">Flavimaribacter sediminis</name>
    <dbReference type="NCBI Taxonomy" id="2865987"/>
    <lineage>
        <taxon>Bacteria</taxon>
        <taxon>Pseudomonadati</taxon>
        <taxon>Pseudomonadota</taxon>
        <taxon>Alphaproteobacteria</taxon>
        <taxon>Hyphomicrobiales</taxon>
        <taxon>Rhizobiaceae</taxon>
        <taxon>Flavimaribacter</taxon>
    </lineage>
</organism>
<reference evidence="1" key="1">
    <citation type="submission" date="2021-08" db="EMBL/GenBank/DDBJ databases">
        <title>Hoeflea bacterium WL0058 sp. nov., isolated from the sediment.</title>
        <authorList>
            <person name="Wang L."/>
            <person name="Zhang D."/>
        </authorList>
    </citation>
    <scope>NUCLEOTIDE SEQUENCE</scope>
    <source>
        <strain evidence="1">WL0058</strain>
    </source>
</reference>
<protein>
    <submittedName>
        <fullName evidence="1">Uncharacterized protein</fullName>
    </submittedName>
</protein>
<evidence type="ECO:0000313" key="1">
    <source>
        <dbReference type="EMBL" id="MBW8640385.1"/>
    </source>
</evidence>
<keyword evidence="2" id="KW-1185">Reference proteome</keyword>
<dbReference type="RefSeq" id="WP_220231116.1">
    <property type="nucleotide sequence ID" value="NZ_JAICBX010000006.1"/>
</dbReference>
<sequence>MTDHIWIQIREVFVDRLTGLDVTIGTETVVPDVQTELVHEPNPDDLPLYAVYWNAESILDRTRDDIRRAPQFVVECWYAGADVTDWLAEMASVAQASIEADRNLGGVVMKCHYDGAEQSLSGEGRKRSGVIRLNFVCEVITAHGNPGLRA</sequence>